<dbReference type="AlphaFoldDB" id="A0A0M0JT26"/>
<comment type="caution">
    <text evidence="1">The sequence shown here is derived from an EMBL/GenBank/DDBJ whole genome shotgun (WGS) entry which is preliminary data.</text>
</comment>
<protein>
    <submittedName>
        <fullName evidence="1">Uncharacterized protein</fullName>
    </submittedName>
</protein>
<accession>A0A0M0JT26</accession>
<evidence type="ECO:0000313" key="2">
    <source>
        <dbReference type="Proteomes" id="UP000037460"/>
    </source>
</evidence>
<proteinExistence type="predicted"/>
<keyword evidence="2" id="KW-1185">Reference proteome</keyword>
<evidence type="ECO:0000313" key="1">
    <source>
        <dbReference type="EMBL" id="KOO29655.1"/>
    </source>
</evidence>
<name>A0A0M0JT26_9EUKA</name>
<reference evidence="2" key="1">
    <citation type="journal article" date="2015" name="PLoS Genet.">
        <title>Genome Sequence and Transcriptome Analyses of Chrysochromulina tobin: Metabolic Tools for Enhanced Algal Fitness in the Prominent Order Prymnesiales (Haptophyceae).</title>
        <authorList>
            <person name="Hovde B.T."/>
            <person name="Deodato C.R."/>
            <person name="Hunsperger H.M."/>
            <person name="Ryken S.A."/>
            <person name="Yost W."/>
            <person name="Jha R.K."/>
            <person name="Patterson J."/>
            <person name="Monnat R.J. Jr."/>
            <person name="Barlow S.B."/>
            <person name="Starkenburg S.R."/>
            <person name="Cattolico R.A."/>
        </authorList>
    </citation>
    <scope>NUCLEOTIDE SEQUENCE</scope>
    <source>
        <strain evidence="2">CCMP291</strain>
    </source>
</reference>
<sequence length="63" mass="7056">LIVFLTARQANRRQFLPRRGDFEGSDAPKSQTLIVPSADPDMILVPSGENTTDRMVPLWALVF</sequence>
<dbReference type="EMBL" id="JWZX01002382">
    <property type="protein sequence ID" value="KOO29655.1"/>
    <property type="molecule type" value="Genomic_DNA"/>
</dbReference>
<organism evidence="1 2">
    <name type="scientific">Chrysochromulina tobinii</name>
    <dbReference type="NCBI Taxonomy" id="1460289"/>
    <lineage>
        <taxon>Eukaryota</taxon>
        <taxon>Haptista</taxon>
        <taxon>Haptophyta</taxon>
        <taxon>Prymnesiophyceae</taxon>
        <taxon>Prymnesiales</taxon>
        <taxon>Chrysochromulinaceae</taxon>
        <taxon>Chrysochromulina</taxon>
    </lineage>
</organism>
<dbReference type="Proteomes" id="UP000037460">
    <property type="component" value="Unassembled WGS sequence"/>
</dbReference>
<feature type="non-terminal residue" evidence="1">
    <location>
        <position position="1"/>
    </location>
</feature>
<feature type="non-terminal residue" evidence="1">
    <location>
        <position position="63"/>
    </location>
</feature>
<gene>
    <name evidence="1" type="ORF">Ctob_007980</name>
</gene>